<evidence type="ECO:0000259" key="1">
    <source>
        <dbReference type="PROSITE" id="PS50879"/>
    </source>
</evidence>
<keyword evidence="2" id="KW-0548">Nucleotidyltransferase</keyword>
<feature type="domain" description="RNase H type-1" evidence="1">
    <location>
        <begin position="1"/>
        <end position="38"/>
    </location>
</feature>
<evidence type="ECO:0000313" key="3">
    <source>
        <dbReference type="Proteomes" id="UP000735302"/>
    </source>
</evidence>
<proteinExistence type="predicted"/>
<dbReference type="GO" id="GO:0004523">
    <property type="term" value="F:RNA-DNA hybrid ribonuclease activity"/>
    <property type="evidence" value="ECO:0007669"/>
    <property type="project" value="InterPro"/>
</dbReference>
<name>A0AAV3ZXN9_9GAST</name>
<dbReference type="GO" id="GO:0003676">
    <property type="term" value="F:nucleic acid binding"/>
    <property type="evidence" value="ECO:0007669"/>
    <property type="project" value="InterPro"/>
</dbReference>
<dbReference type="InterPro" id="IPR002156">
    <property type="entry name" value="RNaseH_domain"/>
</dbReference>
<keyword evidence="3" id="KW-1185">Reference proteome</keyword>
<dbReference type="InterPro" id="IPR012337">
    <property type="entry name" value="RNaseH-like_sf"/>
</dbReference>
<comment type="caution">
    <text evidence="2">The sequence shown here is derived from an EMBL/GenBank/DDBJ whole genome shotgun (WGS) entry which is preliminary data.</text>
</comment>
<dbReference type="AlphaFoldDB" id="A0AAV3ZXN9"/>
<sequence>MDYLQKTDSVRTVILWLPSHVGVLGNEIADGLANEGRSQPQPRKPLTLSDVRSVLRRGTAKLWSAAQLSNDNRLPHFYEAYKAGDFLQGLPRSHAVPIFRARAKHTLLLADRPRHGW</sequence>
<keyword evidence="2" id="KW-0808">Transferase</keyword>
<protein>
    <submittedName>
        <fullName evidence="2">Reverse transcriptase</fullName>
    </submittedName>
</protein>
<dbReference type="SUPFAM" id="SSF53098">
    <property type="entry name" value="Ribonuclease H-like"/>
    <property type="match status" value="1"/>
</dbReference>
<gene>
    <name evidence="2" type="ORF">PoB_003022100</name>
</gene>
<dbReference type="GO" id="GO:0003964">
    <property type="term" value="F:RNA-directed DNA polymerase activity"/>
    <property type="evidence" value="ECO:0007669"/>
    <property type="project" value="UniProtKB-KW"/>
</dbReference>
<dbReference type="EMBL" id="BLXT01003729">
    <property type="protein sequence ID" value="GFO03716.1"/>
    <property type="molecule type" value="Genomic_DNA"/>
</dbReference>
<evidence type="ECO:0000313" key="2">
    <source>
        <dbReference type="EMBL" id="GFO03716.1"/>
    </source>
</evidence>
<dbReference type="Proteomes" id="UP000735302">
    <property type="component" value="Unassembled WGS sequence"/>
</dbReference>
<dbReference type="PROSITE" id="PS50879">
    <property type="entry name" value="RNASE_H_1"/>
    <property type="match status" value="1"/>
</dbReference>
<accession>A0AAV3ZXN9</accession>
<reference evidence="2 3" key="1">
    <citation type="journal article" date="2021" name="Elife">
        <title>Chloroplast acquisition without the gene transfer in kleptoplastic sea slugs, Plakobranchus ocellatus.</title>
        <authorList>
            <person name="Maeda T."/>
            <person name="Takahashi S."/>
            <person name="Yoshida T."/>
            <person name="Shimamura S."/>
            <person name="Takaki Y."/>
            <person name="Nagai Y."/>
            <person name="Toyoda A."/>
            <person name="Suzuki Y."/>
            <person name="Arimoto A."/>
            <person name="Ishii H."/>
            <person name="Satoh N."/>
            <person name="Nishiyama T."/>
            <person name="Hasebe M."/>
            <person name="Maruyama T."/>
            <person name="Minagawa J."/>
            <person name="Obokata J."/>
            <person name="Shigenobu S."/>
        </authorList>
    </citation>
    <scope>NUCLEOTIDE SEQUENCE [LARGE SCALE GENOMIC DNA]</scope>
</reference>
<organism evidence="2 3">
    <name type="scientific">Plakobranchus ocellatus</name>
    <dbReference type="NCBI Taxonomy" id="259542"/>
    <lineage>
        <taxon>Eukaryota</taxon>
        <taxon>Metazoa</taxon>
        <taxon>Spiralia</taxon>
        <taxon>Lophotrochozoa</taxon>
        <taxon>Mollusca</taxon>
        <taxon>Gastropoda</taxon>
        <taxon>Heterobranchia</taxon>
        <taxon>Euthyneura</taxon>
        <taxon>Panpulmonata</taxon>
        <taxon>Sacoglossa</taxon>
        <taxon>Placobranchoidea</taxon>
        <taxon>Plakobranchidae</taxon>
        <taxon>Plakobranchus</taxon>
    </lineage>
</organism>
<keyword evidence="2" id="KW-0695">RNA-directed DNA polymerase</keyword>